<reference evidence="4" key="1">
    <citation type="submission" date="2021-01" db="EMBL/GenBank/DDBJ databases">
        <authorList>
            <person name="Kaushik A."/>
        </authorList>
    </citation>
    <scope>NUCLEOTIDE SEQUENCE</scope>
    <source>
        <strain evidence="4">AG1-1B</strain>
    </source>
</reference>
<evidence type="ECO:0000256" key="2">
    <source>
        <dbReference type="ARBA" id="ARBA00022676"/>
    </source>
</evidence>
<dbReference type="Gene3D" id="3.40.50.2000">
    <property type="entry name" value="Glycogen Phosphorylase B"/>
    <property type="match status" value="2"/>
</dbReference>
<protein>
    <recommendedName>
        <fullName evidence="6">UDP-glycosyltransferase 74C1</fullName>
    </recommendedName>
</protein>
<keyword evidence="3" id="KW-0808">Transferase</keyword>
<dbReference type="OrthoDB" id="1859733at2759"/>
<sequence>MSNLPLKHVIFVPAPSWGHLRPALSTALRMAEKFQDLFISLYVYDSEIPKATKYFNAQSSEHSVRVRIVSTSGSEAPPVSIVNPIQIIKYLEDSFGSWIARELKEPTAAPIQGRPIEKPSWIIEDYFNGGVSVACKDVHGLPIAAWWTTTAASLIGHVGNKDNGHGGRIFEYLSQHPDFSFEKAGDMFLEGLSDRLISIPGIPVHHEWELFPQHVPFLPPFATYMFGRWSNMLKHIDTVACCTTLEMEPISAAALGNGLDKPLTTFFIGPAVDLVSLEKPDPSSPITQFLDNAHTEKGAHSVIYIAFGSAFFPPPTSLSHLTAAIDEIPKAGLKFVFALSSPSAKLDQSWMDAHVQAGNGIFPEWTNQTAVLEHPAIHYFLSHGGWNSAAEALVRGVPMIFWPIAGDQPQNALQIANIHDCGFELLQIRTGPAKSTAYRNGAELKIIGTDDAVREEMKHLLKLSRGPRGEHQRKNIKLLAKVITNSLALGGSGDLDLERFGKAVGL</sequence>
<dbReference type="GO" id="GO:0080043">
    <property type="term" value="F:quercetin 3-O-glucosyltransferase activity"/>
    <property type="evidence" value="ECO:0007669"/>
    <property type="project" value="TreeGrafter"/>
</dbReference>
<dbReference type="Proteomes" id="UP000663826">
    <property type="component" value="Unassembled WGS sequence"/>
</dbReference>
<dbReference type="AlphaFoldDB" id="A0A8H2WV93"/>
<evidence type="ECO:0000313" key="4">
    <source>
        <dbReference type="EMBL" id="CAE6402884.1"/>
    </source>
</evidence>
<dbReference type="PANTHER" id="PTHR11926:SF1494">
    <property type="entry name" value="FLAVONOL 3-O-GLUCOSYLTRANSFERASE UGT76E12-RELATED"/>
    <property type="match status" value="1"/>
</dbReference>
<dbReference type="PANTHER" id="PTHR11926">
    <property type="entry name" value="GLUCOSYL/GLUCURONOSYL TRANSFERASES"/>
    <property type="match status" value="1"/>
</dbReference>
<evidence type="ECO:0000256" key="1">
    <source>
        <dbReference type="ARBA" id="ARBA00009995"/>
    </source>
</evidence>
<evidence type="ECO:0000256" key="3">
    <source>
        <dbReference type="ARBA" id="ARBA00022679"/>
    </source>
</evidence>
<keyword evidence="2" id="KW-0328">Glycosyltransferase</keyword>
<proteinExistence type="inferred from homology"/>
<dbReference type="CDD" id="cd03784">
    <property type="entry name" value="GT1_Gtf-like"/>
    <property type="match status" value="1"/>
</dbReference>
<name>A0A8H2WV93_9AGAM</name>
<evidence type="ECO:0000313" key="5">
    <source>
        <dbReference type="Proteomes" id="UP000663826"/>
    </source>
</evidence>
<organism evidence="4 5">
    <name type="scientific">Rhizoctonia solani</name>
    <dbReference type="NCBI Taxonomy" id="456999"/>
    <lineage>
        <taxon>Eukaryota</taxon>
        <taxon>Fungi</taxon>
        <taxon>Dikarya</taxon>
        <taxon>Basidiomycota</taxon>
        <taxon>Agaricomycotina</taxon>
        <taxon>Agaricomycetes</taxon>
        <taxon>Cantharellales</taxon>
        <taxon>Ceratobasidiaceae</taxon>
        <taxon>Rhizoctonia</taxon>
    </lineage>
</organism>
<dbReference type="GO" id="GO:0080044">
    <property type="term" value="F:quercetin 7-O-glucosyltransferase activity"/>
    <property type="evidence" value="ECO:0007669"/>
    <property type="project" value="TreeGrafter"/>
</dbReference>
<dbReference type="SUPFAM" id="SSF53756">
    <property type="entry name" value="UDP-Glycosyltransferase/glycogen phosphorylase"/>
    <property type="match status" value="1"/>
</dbReference>
<gene>
    <name evidence="4" type="ORF">RDB_LOCUS32293</name>
</gene>
<dbReference type="EMBL" id="CAJMWQ010000948">
    <property type="protein sequence ID" value="CAE6402884.1"/>
    <property type="molecule type" value="Genomic_DNA"/>
</dbReference>
<dbReference type="Pfam" id="PF00201">
    <property type="entry name" value="UDPGT"/>
    <property type="match status" value="1"/>
</dbReference>
<comment type="similarity">
    <text evidence="1">Belongs to the UDP-glycosyltransferase family.</text>
</comment>
<evidence type="ECO:0008006" key="6">
    <source>
        <dbReference type="Google" id="ProtNLM"/>
    </source>
</evidence>
<comment type="caution">
    <text evidence="4">The sequence shown here is derived from an EMBL/GenBank/DDBJ whole genome shotgun (WGS) entry which is preliminary data.</text>
</comment>
<accession>A0A8H2WV93</accession>
<dbReference type="InterPro" id="IPR002213">
    <property type="entry name" value="UDP_glucos_trans"/>
</dbReference>